<dbReference type="Proteomes" id="UP000183561">
    <property type="component" value="Unassembled WGS sequence"/>
</dbReference>
<keyword evidence="3" id="KW-1185">Reference proteome</keyword>
<evidence type="ECO:0000313" key="2">
    <source>
        <dbReference type="EMBL" id="SED54453.1"/>
    </source>
</evidence>
<proteinExistence type="predicted"/>
<accession>A0A1H5BIK7</accession>
<evidence type="ECO:0008006" key="4">
    <source>
        <dbReference type="Google" id="ProtNLM"/>
    </source>
</evidence>
<name>A0A1H5BIK7_9NOCA</name>
<organism evidence="2 3">
    <name type="scientific">Rhodococcus koreensis</name>
    <dbReference type="NCBI Taxonomy" id="99653"/>
    <lineage>
        <taxon>Bacteria</taxon>
        <taxon>Bacillati</taxon>
        <taxon>Actinomycetota</taxon>
        <taxon>Actinomycetes</taxon>
        <taxon>Mycobacteriales</taxon>
        <taxon>Nocardiaceae</taxon>
        <taxon>Rhodococcus</taxon>
    </lineage>
</organism>
<feature type="signal peptide" evidence="1">
    <location>
        <begin position="1"/>
        <end position="24"/>
    </location>
</feature>
<keyword evidence="1" id="KW-0732">Signal</keyword>
<dbReference type="AlphaFoldDB" id="A0A1H5BIK7"/>
<dbReference type="RefSeq" id="WP_072941593.1">
    <property type="nucleotide sequence ID" value="NZ_FNSV01000005.1"/>
</dbReference>
<sequence>MRKSLLIVALIASWSVAGAVPAGAAPTQPSWSGEYSLKRFAATKTGTSLAARQWEPDFSDTYRFETSCKDDSCVATVTDGPTPANPTLPLPPRYTWDGTSWVHTYDWEWDCYQGEGVPKVWAPAHSVAYYTPQPDGTLTGSWRTDIDSGPCEGSVLMDVAAYPVQPPPGPFGSSS</sequence>
<reference evidence="3" key="1">
    <citation type="submission" date="2016-10" db="EMBL/GenBank/DDBJ databases">
        <authorList>
            <person name="Varghese N."/>
            <person name="Submissions S."/>
        </authorList>
    </citation>
    <scope>NUCLEOTIDE SEQUENCE [LARGE SCALE GENOMIC DNA]</scope>
    <source>
        <strain evidence="3">DSM 44498</strain>
    </source>
</reference>
<evidence type="ECO:0000313" key="3">
    <source>
        <dbReference type="Proteomes" id="UP000183561"/>
    </source>
</evidence>
<dbReference type="EMBL" id="FNSV01000005">
    <property type="protein sequence ID" value="SED54453.1"/>
    <property type="molecule type" value="Genomic_DNA"/>
</dbReference>
<feature type="chain" id="PRO_5010165579" description="Secreted protein" evidence="1">
    <location>
        <begin position="25"/>
        <end position="175"/>
    </location>
</feature>
<evidence type="ECO:0000256" key="1">
    <source>
        <dbReference type="SAM" id="SignalP"/>
    </source>
</evidence>
<protein>
    <recommendedName>
        <fullName evidence="4">Secreted protein</fullName>
    </recommendedName>
</protein>
<dbReference type="OrthoDB" id="4459650at2"/>
<gene>
    <name evidence="2" type="ORF">SAMN04490239_8717</name>
</gene>